<evidence type="ECO:0000313" key="2">
    <source>
        <dbReference type="Proteomes" id="UP000437131"/>
    </source>
</evidence>
<dbReference type="Proteomes" id="UP000437131">
    <property type="component" value="Unassembled WGS sequence"/>
</dbReference>
<dbReference type="RefSeq" id="WP_155082614.1">
    <property type="nucleotide sequence ID" value="NZ_WMIA01000002.1"/>
</dbReference>
<protein>
    <submittedName>
        <fullName evidence="1">Uncharacterized protein</fullName>
    </submittedName>
</protein>
<accession>A0A844GQC0</accession>
<dbReference type="AlphaFoldDB" id="A0A844GQC0"/>
<dbReference type="EMBL" id="WMIA01000002">
    <property type="protein sequence ID" value="MTF37753.1"/>
    <property type="molecule type" value="Genomic_DNA"/>
</dbReference>
<gene>
    <name evidence="1" type="ORF">GGC33_02255</name>
</gene>
<organism evidence="1 2">
    <name type="scientific">Cyanobacterium aponinum 0216</name>
    <dbReference type="NCBI Taxonomy" id="2676140"/>
    <lineage>
        <taxon>Bacteria</taxon>
        <taxon>Bacillati</taxon>
        <taxon>Cyanobacteriota</taxon>
        <taxon>Cyanophyceae</taxon>
        <taxon>Oscillatoriophycideae</taxon>
        <taxon>Chroococcales</taxon>
        <taxon>Geminocystaceae</taxon>
        <taxon>Cyanobacterium</taxon>
    </lineage>
</organism>
<proteinExistence type="predicted"/>
<reference evidence="1 2" key="1">
    <citation type="submission" date="2019-11" db="EMBL/GenBank/DDBJ databases">
        <title>Isolation of a new High Light Tolerant Cyanobacteria.</title>
        <authorList>
            <person name="Dobson Z."/>
            <person name="Vaughn N."/>
            <person name="Vaughn M."/>
            <person name="Fromme P."/>
            <person name="Mazor Y."/>
        </authorList>
    </citation>
    <scope>NUCLEOTIDE SEQUENCE [LARGE SCALE GENOMIC DNA]</scope>
    <source>
        <strain evidence="1 2">0216</strain>
    </source>
</reference>
<name>A0A844GQC0_9CHRO</name>
<evidence type="ECO:0000313" key="1">
    <source>
        <dbReference type="EMBL" id="MTF37753.1"/>
    </source>
</evidence>
<sequence>MLKKIVSFLNQDISTLTQNNSQKEDISENSINIHNQALSEAKILASIAKTIDNPNFQQSDFKFYLQIKSLFARNKESYQGLETSAELLRLAVKAQGNFLKIEQTELRYRSTKQQEYYEFVLNFLGEKFGDDDNNNDLENNQIVAKKRQENKYSPEEFKQQIRTKLEEIKPTIKTEQGREALEDYTESLEGLAEEKDIGLKLLYLFKKFNLTDFSVLRVISDMVTYLQDKNMQNMKAMQDLVVKNEDVFIKLGRIIGVPKTKETPDTYARLLQYLALSKKHEQTREQFIKLIQVLKPWQGFYRTITDIREQYSANQYNLPEEFTQEIPGLSIYENYQQYINIF</sequence>
<comment type="caution">
    <text evidence="1">The sequence shown here is derived from an EMBL/GenBank/DDBJ whole genome shotgun (WGS) entry which is preliminary data.</text>
</comment>